<feature type="chain" id="PRO_5017298530" description="Lipoprotein" evidence="1">
    <location>
        <begin position="20"/>
        <end position="168"/>
    </location>
</feature>
<evidence type="ECO:0000313" key="2">
    <source>
        <dbReference type="EMBL" id="RKH58787.1"/>
    </source>
</evidence>
<reference evidence="3" key="1">
    <citation type="submission" date="2018-09" db="EMBL/GenBank/DDBJ databases">
        <authorList>
            <person name="Livingstone P.G."/>
            <person name="Whitworth D.E."/>
        </authorList>
    </citation>
    <scope>NUCLEOTIDE SEQUENCE [LARGE SCALE GENOMIC DNA]</scope>
    <source>
        <strain evidence="3">CA051B</strain>
    </source>
</reference>
<gene>
    <name evidence="2" type="ORF">D7V93_16155</name>
</gene>
<sequence length="168" mass="17661">MSLRESLRLLLWCWGAVLAGCGPQAASDAASLGLEVTLSRAVASQVGAYQVAVLKEGARRSCTELQRTCLSAQVEPDELLDLRDVDGRSGRTLRFPSAPGGAELGLAVDVPVGRDYALVIEALSTDTPTRFLGSSCNYLREVNAGTNAAVVAAPIELTVGDCDPVFPR</sequence>
<evidence type="ECO:0000256" key="1">
    <source>
        <dbReference type="SAM" id="SignalP"/>
    </source>
</evidence>
<name>A0A3A8PQP9_9BACT</name>
<keyword evidence="3" id="KW-1185">Reference proteome</keyword>
<dbReference type="PROSITE" id="PS51257">
    <property type="entry name" value="PROKAR_LIPOPROTEIN"/>
    <property type="match status" value="1"/>
</dbReference>
<organism evidence="2 3">
    <name type="scientific">Corallococcus llansteffanensis</name>
    <dbReference type="NCBI Taxonomy" id="2316731"/>
    <lineage>
        <taxon>Bacteria</taxon>
        <taxon>Pseudomonadati</taxon>
        <taxon>Myxococcota</taxon>
        <taxon>Myxococcia</taxon>
        <taxon>Myxococcales</taxon>
        <taxon>Cystobacterineae</taxon>
        <taxon>Myxococcaceae</taxon>
        <taxon>Corallococcus</taxon>
    </lineage>
</organism>
<protein>
    <recommendedName>
        <fullName evidence="4">Lipoprotein</fullName>
    </recommendedName>
</protein>
<dbReference type="RefSeq" id="WP_120644264.1">
    <property type="nucleotide sequence ID" value="NZ_RAWB01000148.1"/>
</dbReference>
<dbReference type="Proteomes" id="UP000272888">
    <property type="component" value="Unassembled WGS sequence"/>
</dbReference>
<evidence type="ECO:0008006" key="4">
    <source>
        <dbReference type="Google" id="ProtNLM"/>
    </source>
</evidence>
<accession>A0A3A8PQP9</accession>
<comment type="caution">
    <text evidence="2">The sequence shown here is derived from an EMBL/GenBank/DDBJ whole genome shotgun (WGS) entry which is preliminary data.</text>
</comment>
<evidence type="ECO:0000313" key="3">
    <source>
        <dbReference type="Proteomes" id="UP000272888"/>
    </source>
</evidence>
<keyword evidence="1" id="KW-0732">Signal</keyword>
<dbReference type="EMBL" id="RAWB01000148">
    <property type="protein sequence ID" value="RKH58787.1"/>
    <property type="molecule type" value="Genomic_DNA"/>
</dbReference>
<dbReference type="AlphaFoldDB" id="A0A3A8PQP9"/>
<proteinExistence type="predicted"/>
<feature type="signal peptide" evidence="1">
    <location>
        <begin position="1"/>
        <end position="19"/>
    </location>
</feature>